<dbReference type="Gene3D" id="3.90.230.10">
    <property type="entry name" value="Creatinase/methionine aminopeptidase superfamily"/>
    <property type="match status" value="1"/>
</dbReference>
<sequence>MEKCLGAVFMPCGLGRFIGDDTHGYGRGYPPRSSEVGLRSLRTALILENHIVLMMDPGYIKKAFEDPTLTRHLLRDRVLGMIRFGRVRPEDVIAVTKDMLEN</sequence>
<dbReference type="GO" id="GO:0006508">
    <property type="term" value="P:proteolysis"/>
    <property type="evidence" value="ECO:0007669"/>
    <property type="project" value="UniProtKB-KW"/>
</dbReference>
<keyword evidence="4" id="KW-0482">Metalloprotease</keyword>
<dbReference type="GO" id="GO:0046872">
    <property type="term" value="F:metal ion binding"/>
    <property type="evidence" value="ECO:0007669"/>
    <property type="project" value="UniProtKB-KW"/>
</dbReference>
<gene>
    <name evidence="5" type="ORF">CHYS00102_LOCUS9703</name>
</gene>
<dbReference type="GO" id="GO:0008237">
    <property type="term" value="F:metallopeptidase activity"/>
    <property type="evidence" value="ECO:0007669"/>
    <property type="project" value="UniProtKB-KW"/>
</dbReference>
<accession>A0A7S1FRG1</accession>
<keyword evidence="2" id="KW-0479">Metal-binding</keyword>
<evidence type="ECO:0000256" key="3">
    <source>
        <dbReference type="ARBA" id="ARBA00022801"/>
    </source>
</evidence>
<keyword evidence="3" id="KW-0378">Hydrolase</keyword>
<protein>
    <submittedName>
        <fullName evidence="5">Uncharacterized protein</fullName>
    </submittedName>
</protein>
<dbReference type="PANTHER" id="PTHR48480">
    <property type="match status" value="1"/>
</dbReference>
<evidence type="ECO:0000256" key="2">
    <source>
        <dbReference type="ARBA" id="ARBA00022723"/>
    </source>
</evidence>
<dbReference type="EMBL" id="HBFR01013367">
    <property type="protein sequence ID" value="CAD8882513.1"/>
    <property type="molecule type" value="Transcribed_RNA"/>
</dbReference>
<evidence type="ECO:0000313" key="5">
    <source>
        <dbReference type="EMBL" id="CAD8882513.1"/>
    </source>
</evidence>
<organism evidence="5">
    <name type="scientific">Corethron hystrix</name>
    <dbReference type="NCBI Taxonomy" id="216773"/>
    <lineage>
        <taxon>Eukaryota</taxon>
        <taxon>Sar</taxon>
        <taxon>Stramenopiles</taxon>
        <taxon>Ochrophyta</taxon>
        <taxon>Bacillariophyta</taxon>
        <taxon>Coscinodiscophyceae</taxon>
        <taxon>Corethrophycidae</taxon>
        <taxon>Corethrales</taxon>
        <taxon>Corethraceae</taxon>
        <taxon>Corethron</taxon>
    </lineage>
</organism>
<proteinExistence type="predicted"/>
<dbReference type="InterPro" id="IPR036005">
    <property type="entry name" value="Creatinase/aminopeptidase-like"/>
</dbReference>
<dbReference type="PANTHER" id="PTHR48480:SF2">
    <property type="entry name" value="PEPTIDASE D"/>
    <property type="match status" value="1"/>
</dbReference>
<reference evidence="5" key="1">
    <citation type="submission" date="2021-01" db="EMBL/GenBank/DDBJ databases">
        <authorList>
            <person name="Corre E."/>
            <person name="Pelletier E."/>
            <person name="Niang G."/>
            <person name="Scheremetjew M."/>
            <person name="Finn R."/>
            <person name="Kale V."/>
            <person name="Holt S."/>
            <person name="Cochrane G."/>
            <person name="Meng A."/>
            <person name="Brown T."/>
            <person name="Cohen L."/>
        </authorList>
    </citation>
    <scope>NUCLEOTIDE SEQUENCE</scope>
    <source>
        <strain evidence="5">308</strain>
    </source>
</reference>
<keyword evidence="1" id="KW-0645">Protease</keyword>
<dbReference type="AlphaFoldDB" id="A0A7S1FRG1"/>
<evidence type="ECO:0000256" key="1">
    <source>
        <dbReference type="ARBA" id="ARBA00022670"/>
    </source>
</evidence>
<dbReference type="InterPro" id="IPR052433">
    <property type="entry name" value="X-Pro_dipept-like"/>
</dbReference>
<name>A0A7S1FRG1_9STRA</name>
<evidence type="ECO:0000256" key="4">
    <source>
        <dbReference type="ARBA" id="ARBA00023049"/>
    </source>
</evidence>